<evidence type="ECO:0000313" key="14">
    <source>
        <dbReference type="RefSeq" id="XP_002733825.2"/>
    </source>
</evidence>
<feature type="signal peptide" evidence="11">
    <location>
        <begin position="1"/>
        <end position="19"/>
    </location>
</feature>
<evidence type="ECO:0000256" key="1">
    <source>
        <dbReference type="ARBA" id="ARBA00004371"/>
    </source>
</evidence>
<dbReference type="Pfam" id="PF16499">
    <property type="entry name" value="Melibiase_2"/>
    <property type="match status" value="1"/>
</dbReference>
<evidence type="ECO:0000313" key="13">
    <source>
        <dbReference type="Proteomes" id="UP000694865"/>
    </source>
</evidence>
<keyword evidence="6 10" id="KW-1015">Disulfide bond</keyword>
<evidence type="ECO:0000259" key="12">
    <source>
        <dbReference type="Pfam" id="PF17450"/>
    </source>
</evidence>
<dbReference type="GeneID" id="100374673"/>
<keyword evidence="7" id="KW-0325">Glycoprotein</keyword>
<comment type="subunit">
    <text evidence="3 10">Homodimer.</text>
</comment>
<dbReference type="InterPro" id="IPR013780">
    <property type="entry name" value="Glyco_hydro_b"/>
</dbReference>
<keyword evidence="11" id="KW-0732">Signal</keyword>
<dbReference type="PANTHER" id="PTHR11452:SF83">
    <property type="entry name" value="ALPHA-GALACTOSIDASE"/>
    <property type="match status" value="1"/>
</dbReference>
<gene>
    <name evidence="14" type="primary">LOC100374673</name>
</gene>
<proteinExistence type="inferred from homology"/>
<name>A0ABM0GNG4_SACKO</name>
<feature type="chain" id="PRO_5046530072" description="Alpha-galactosidase" evidence="11">
    <location>
        <begin position="20"/>
        <end position="408"/>
    </location>
</feature>
<dbReference type="CDD" id="cd14792">
    <property type="entry name" value="GH27"/>
    <property type="match status" value="1"/>
</dbReference>
<evidence type="ECO:0000256" key="3">
    <source>
        <dbReference type="ARBA" id="ARBA00011738"/>
    </source>
</evidence>
<dbReference type="InterPro" id="IPR013785">
    <property type="entry name" value="Aldolase_TIM"/>
</dbReference>
<protein>
    <recommendedName>
        <fullName evidence="10">Alpha-galactosidase</fullName>
        <ecNumber evidence="10">3.2.1.-</ecNumber>
    </recommendedName>
</protein>
<evidence type="ECO:0000256" key="2">
    <source>
        <dbReference type="ARBA" id="ARBA00009743"/>
    </source>
</evidence>
<evidence type="ECO:0000256" key="5">
    <source>
        <dbReference type="ARBA" id="ARBA00023098"/>
    </source>
</evidence>
<evidence type="ECO:0000256" key="6">
    <source>
        <dbReference type="ARBA" id="ARBA00023157"/>
    </source>
</evidence>
<comment type="similarity">
    <text evidence="2 10">Belongs to the glycosyl hydrolase 27 family.</text>
</comment>
<dbReference type="Gene3D" id="2.60.40.1180">
    <property type="entry name" value="Golgi alpha-mannosidase II"/>
    <property type="match status" value="1"/>
</dbReference>
<dbReference type="InterPro" id="IPR000111">
    <property type="entry name" value="Glyco_hydro_27/36_CS"/>
</dbReference>
<dbReference type="InterPro" id="IPR002241">
    <property type="entry name" value="Glyco_hydro_27"/>
</dbReference>
<keyword evidence="9 10" id="KW-0326">Glycosidase</keyword>
<dbReference type="InterPro" id="IPR017853">
    <property type="entry name" value="GH"/>
</dbReference>
<comment type="subcellular location">
    <subcellularLocation>
        <location evidence="1">Lysosome</location>
    </subcellularLocation>
</comment>
<feature type="domain" description="Alpha galactosidase A C-terminal" evidence="12">
    <location>
        <begin position="313"/>
        <end position="397"/>
    </location>
</feature>
<dbReference type="SUPFAM" id="SSF51445">
    <property type="entry name" value="(Trans)glycosidases"/>
    <property type="match status" value="1"/>
</dbReference>
<accession>A0ABM0GNG4</accession>
<keyword evidence="8" id="KW-0458">Lysosome</keyword>
<evidence type="ECO:0000256" key="9">
    <source>
        <dbReference type="ARBA" id="ARBA00023295"/>
    </source>
</evidence>
<evidence type="ECO:0000256" key="7">
    <source>
        <dbReference type="ARBA" id="ARBA00023180"/>
    </source>
</evidence>
<reference evidence="14" key="1">
    <citation type="submission" date="2025-08" db="UniProtKB">
        <authorList>
            <consortium name="RefSeq"/>
        </authorList>
    </citation>
    <scope>IDENTIFICATION</scope>
    <source>
        <tissue evidence="14">Testes</tissue>
    </source>
</reference>
<keyword evidence="5" id="KW-0443">Lipid metabolism</keyword>
<dbReference type="PANTHER" id="PTHR11452">
    <property type="entry name" value="ALPHA-GALACTOSIDASE/ALPHA-N-ACETYLGALACTOSAMINIDASE"/>
    <property type="match status" value="1"/>
</dbReference>
<dbReference type="InterPro" id="IPR035373">
    <property type="entry name" value="Melibiase/NAGA_C"/>
</dbReference>
<organism evidence="13 14">
    <name type="scientific">Saccoglossus kowalevskii</name>
    <name type="common">Acorn worm</name>
    <dbReference type="NCBI Taxonomy" id="10224"/>
    <lineage>
        <taxon>Eukaryota</taxon>
        <taxon>Metazoa</taxon>
        <taxon>Hemichordata</taxon>
        <taxon>Enteropneusta</taxon>
        <taxon>Harrimaniidae</taxon>
        <taxon>Saccoglossus</taxon>
    </lineage>
</organism>
<keyword evidence="4 10" id="KW-0378">Hydrolase</keyword>
<evidence type="ECO:0000256" key="8">
    <source>
        <dbReference type="ARBA" id="ARBA00023228"/>
    </source>
</evidence>
<dbReference type="RefSeq" id="XP_002733825.2">
    <property type="nucleotide sequence ID" value="XM_002733779.2"/>
</dbReference>
<evidence type="ECO:0000256" key="4">
    <source>
        <dbReference type="ARBA" id="ARBA00022801"/>
    </source>
</evidence>
<evidence type="ECO:0000256" key="10">
    <source>
        <dbReference type="RuleBase" id="RU361168"/>
    </source>
</evidence>
<dbReference type="PRINTS" id="PR00740">
    <property type="entry name" value="GLHYDRLASE27"/>
</dbReference>
<dbReference type="PROSITE" id="PS00512">
    <property type="entry name" value="ALPHA_GALACTOSIDASE"/>
    <property type="match status" value="1"/>
</dbReference>
<evidence type="ECO:0000256" key="11">
    <source>
        <dbReference type="SAM" id="SignalP"/>
    </source>
</evidence>
<dbReference type="SUPFAM" id="SSF51011">
    <property type="entry name" value="Glycosyl hydrolase domain"/>
    <property type="match status" value="1"/>
</dbReference>
<dbReference type="Pfam" id="PF17450">
    <property type="entry name" value="Melibiase_2_C"/>
    <property type="match status" value="1"/>
</dbReference>
<sequence>MNIWFMTSLVILSLYGTFSLDNGLARTPPMGWMAWERFRCNIDCVNDPDNCIGEKLFMQIADHMSTDGFKDVGYEYVAIDDCWMSHQRDSNGKLYGNTTRFPSGIKRLADYVHSKGLKLGIYEDYGKLTCAGYPGSLDHLEVDAQTFADWGVDYLKFDGCYSNPKVMDTGYPQMTKALNKTGIPIVFSCSWPDYQRASGMKPNYTLIGDNCNLWRNFNDIQDSWDSVTSIIDYYAKEHDTLAAAQGPGKWNDPDMVIIGDFGLSYDQSKSQMAMWSIFASPLMMSNDLRSVSDEAKEILLNKEIIAVNQDALGVMGRQVYKTGAMEVWTKPLVNKSFATVFLNRNTNGMPRSISMTLKDMGYNTGVDHYTLRDVYLHKSLGNYGINDQFTATVNPTGVVMVTASISTT</sequence>
<dbReference type="Gene3D" id="3.20.20.70">
    <property type="entry name" value="Aldolase class I"/>
    <property type="match status" value="1"/>
</dbReference>
<dbReference type="EC" id="3.2.1.-" evidence="10"/>
<dbReference type="Proteomes" id="UP000694865">
    <property type="component" value="Unplaced"/>
</dbReference>
<keyword evidence="13" id="KW-1185">Reference proteome</keyword>